<dbReference type="Proteomes" id="UP001255185">
    <property type="component" value="Unassembled WGS sequence"/>
</dbReference>
<sequence length="242" mass="27850">MKNLHILLAGFFVVALSSCKEEVVTPKVTYEKTDSTTVAKPQPIDSSQIEIADLPIQMEGTKYLIHPIGDYRVYEGRAKSSYGSSNTDKVSFSISNYNRFEITGFLQNLKFQHIDSTEIRPLTDKKMVIQTASYLNTIFDKTKHQLLVYAVADMDTNKDNKLDVSDIKSLYISDISGKDFTKLSPDMQELIDWNLVESKNRLYFRTIEDTNKNGQFDKNDVILYYYVDLSTKEWKLESYKPV</sequence>
<evidence type="ECO:0008006" key="3">
    <source>
        <dbReference type="Google" id="ProtNLM"/>
    </source>
</evidence>
<reference evidence="1 2" key="1">
    <citation type="submission" date="2023-07" db="EMBL/GenBank/DDBJ databases">
        <title>Sorghum-associated microbial communities from plants grown in Nebraska, USA.</title>
        <authorList>
            <person name="Schachtman D."/>
        </authorList>
    </citation>
    <scope>NUCLEOTIDE SEQUENCE [LARGE SCALE GENOMIC DNA]</scope>
    <source>
        <strain evidence="1 2">3773</strain>
    </source>
</reference>
<dbReference type="InterPro" id="IPR018247">
    <property type="entry name" value="EF_Hand_1_Ca_BS"/>
</dbReference>
<dbReference type="RefSeq" id="WP_310026330.1">
    <property type="nucleotide sequence ID" value="NZ_JAVDVI010000007.1"/>
</dbReference>
<comment type="caution">
    <text evidence="1">The sequence shown here is derived from an EMBL/GenBank/DDBJ whole genome shotgun (WGS) entry which is preliminary data.</text>
</comment>
<accession>A0ABU1TQ66</accession>
<name>A0ABU1TQ66_9FLAO</name>
<dbReference type="EMBL" id="JAVDVI010000007">
    <property type="protein sequence ID" value="MDR6967947.1"/>
    <property type="molecule type" value="Genomic_DNA"/>
</dbReference>
<evidence type="ECO:0000313" key="2">
    <source>
        <dbReference type="Proteomes" id="UP001255185"/>
    </source>
</evidence>
<proteinExistence type="predicted"/>
<dbReference type="PROSITE" id="PS00018">
    <property type="entry name" value="EF_HAND_1"/>
    <property type="match status" value="1"/>
</dbReference>
<keyword evidence="2" id="KW-1185">Reference proteome</keyword>
<evidence type="ECO:0000313" key="1">
    <source>
        <dbReference type="EMBL" id="MDR6967947.1"/>
    </source>
</evidence>
<gene>
    <name evidence="1" type="ORF">J2X31_001961</name>
</gene>
<dbReference type="PROSITE" id="PS51257">
    <property type="entry name" value="PROKAR_LIPOPROTEIN"/>
    <property type="match status" value="1"/>
</dbReference>
<organism evidence="1 2">
    <name type="scientific">Flavobacterium arsenatis</name>
    <dbReference type="NCBI Taxonomy" id="1484332"/>
    <lineage>
        <taxon>Bacteria</taxon>
        <taxon>Pseudomonadati</taxon>
        <taxon>Bacteroidota</taxon>
        <taxon>Flavobacteriia</taxon>
        <taxon>Flavobacteriales</taxon>
        <taxon>Flavobacteriaceae</taxon>
        <taxon>Flavobacterium</taxon>
    </lineage>
</organism>
<protein>
    <recommendedName>
        <fullName evidence="3">EF-hand domain-containing protein</fullName>
    </recommendedName>
</protein>